<dbReference type="SMART" id="SM01205">
    <property type="entry name" value="FKS1_dom1"/>
    <property type="match status" value="1"/>
</dbReference>
<evidence type="ECO:0000256" key="11">
    <source>
        <dbReference type="SAM" id="Phobius"/>
    </source>
</evidence>
<evidence type="ECO:0000256" key="8">
    <source>
        <dbReference type="ARBA" id="ARBA00023136"/>
    </source>
</evidence>
<evidence type="ECO:0000256" key="9">
    <source>
        <dbReference type="ARBA" id="ARBA00047777"/>
    </source>
</evidence>
<evidence type="ECO:0000256" key="1">
    <source>
        <dbReference type="ARBA" id="ARBA00004141"/>
    </source>
</evidence>
<dbReference type="STRING" id="1263082.A0A068RGL8"/>
<keyword evidence="6 11" id="KW-0812">Transmembrane</keyword>
<feature type="compositionally biased region" description="Low complexity" evidence="10">
    <location>
        <begin position="101"/>
        <end position="116"/>
    </location>
</feature>
<dbReference type="Proteomes" id="UP000027586">
    <property type="component" value="Unassembled WGS sequence"/>
</dbReference>
<organism evidence="13 14">
    <name type="scientific">Lichtheimia corymbifera JMRC:FSU:9682</name>
    <dbReference type="NCBI Taxonomy" id="1263082"/>
    <lineage>
        <taxon>Eukaryota</taxon>
        <taxon>Fungi</taxon>
        <taxon>Fungi incertae sedis</taxon>
        <taxon>Mucoromycota</taxon>
        <taxon>Mucoromycotina</taxon>
        <taxon>Mucoromycetes</taxon>
        <taxon>Mucorales</taxon>
        <taxon>Lichtheimiaceae</taxon>
        <taxon>Lichtheimia</taxon>
    </lineage>
</organism>
<feature type="transmembrane region" description="Helical" evidence="11">
    <location>
        <begin position="1717"/>
        <end position="1740"/>
    </location>
</feature>
<name>A0A068RGL8_9FUNG</name>
<dbReference type="GO" id="GO:0005886">
    <property type="term" value="C:plasma membrane"/>
    <property type="evidence" value="ECO:0007669"/>
    <property type="project" value="TreeGrafter"/>
</dbReference>
<feature type="transmembrane region" description="Helical" evidence="11">
    <location>
        <begin position="1431"/>
        <end position="1452"/>
    </location>
</feature>
<evidence type="ECO:0000256" key="7">
    <source>
        <dbReference type="ARBA" id="ARBA00022989"/>
    </source>
</evidence>
<feature type="transmembrane region" description="Helical" evidence="11">
    <location>
        <begin position="537"/>
        <end position="558"/>
    </location>
</feature>
<feature type="transmembrane region" description="Helical" evidence="11">
    <location>
        <begin position="1679"/>
        <end position="1705"/>
    </location>
</feature>
<dbReference type="GO" id="GO:0006075">
    <property type="term" value="P:(1-&gt;3)-beta-D-glucan biosynthetic process"/>
    <property type="evidence" value="ECO:0007669"/>
    <property type="project" value="InterPro"/>
</dbReference>
<keyword evidence="14" id="KW-1185">Reference proteome</keyword>
<dbReference type="PANTHER" id="PTHR12741:SF48">
    <property type="entry name" value="1,3-BETA-GLUCAN SYNTHASE COMPONENT FKS1-RELATED"/>
    <property type="match status" value="1"/>
</dbReference>
<comment type="catalytic activity">
    <reaction evidence="9">
        <text>[(1-&gt;3)-beta-D-glucosyl](n) + UDP-alpha-D-glucose = [(1-&gt;3)-beta-D-glucosyl](n+1) + UDP + H(+)</text>
        <dbReference type="Rhea" id="RHEA:21476"/>
        <dbReference type="Rhea" id="RHEA-COMP:11146"/>
        <dbReference type="Rhea" id="RHEA-COMP:14303"/>
        <dbReference type="ChEBI" id="CHEBI:15378"/>
        <dbReference type="ChEBI" id="CHEBI:37671"/>
        <dbReference type="ChEBI" id="CHEBI:58223"/>
        <dbReference type="ChEBI" id="CHEBI:58885"/>
        <dbReference type="EC" id="2.4.1.34"/>
    </reaction>
</comment>
<feature type="domain" description="1,3-beta-glucan synthase component FKS1-like" evidence="12">
    <location>
        <begin position="383"/>
        <end position="491"/>
    </location>
</feature>
<feature type="transmembrane region" description="Helical" evidence="11">
    <location>
        <begin position="1746"/>
        <end position="1766"/>
    </location>
</feature>
<dbReference type="PANTHER" id="PTHR12741">
    <property type="entry name" value="LYST-INTERACTING PROTEIN LIP5 DOPAMINE RESPONSIVE PROTEIN DRG-1"/>
    <property type="match status" value="1"/>
</dbReference>
<feature type="region of interest" description="Disordered" evidence="10">
    <location>
        <begin position="101"/>
        <end position="178"/>
    </location>
</feature>
<evidence type="ECO:0000256" key="4">
    <source>
        <dbReference type="ARBA" id="ARBA00022676"/>
    </source>
</evidence>
<feature type="transmembrane region" description="Helical" evidence="11">
    <location>
        <begin position="697"/>
        <end position="719"/>
    </location>
</feature>
<feature type="transmembrane region" description="Helical" evidence="11">
    <location>
        <begin position="747"/>
        <end position="765"/>
    </location>
</feature>
<feature type="region of interest" description="Disordered" evidence="10">
    <location>
        <begin position="1"/>
        <end position="89"/>
    </location>
</feature>
<sequence>MSNNNRHHSQGSDQPTTAQSTRPSFSVDTTDNEPTPRPSRASLTAAERPSNDTGRSRSRPTAPSSPYDAIREDEHHHPQHPSQQQQRGDFPEIRAYYANMSRPRSAVSASPVPSSPLAYHGNNSGGGASGKRRADRRQQRLSNVHLDDQQSEYESAYESRTNLGDTTTASVGGANGQRDDSYAIDVLSHLMSGGGDEGRYMRYATSADSMLALLESKRFKSKLLSESNQSMHDASAQSNSHQPKNTLIGYTDQAPYSSWGPDDALPASLGEIERIFHALAQKFGFQRDNVRNMLDHLMVMLDSRSSRMKPQQALDTLHADYIGGEGANYRRWYFAAEMDIMDMKEKKDQSVAEADDQDDDDEAKRLDKAMERWKQQMRSLSNEEKVRDLALYLMIWGESAVVRYTPETLCFLYKICSDYYVQAECPDAEEGAFLDNVVTPLYRFFRDEIYEVINGKLVKREKDHDKIIGYDDVNQFFWSPSCMSRTVLADSKTTLDSMQPHERYPMLKDVDWKRTFRKTYKEKRTWMHASINFARVWIIHIVSFWYYISANAPALYLSEDKEIADQEGSVQWSIVALGGAIASLLMLIGSFAEYSYLPMTWANAKGITRRIMFLILLLILNAGPTVYCVMIDRTSQISKLVAVIQLLLSVATTLYLAITPTSQLFMRRKDKSRATLASSSFTANFPPLKRIDRIMSVSLWVCVFTCKMLESYFFLALSFKDPMKVMSKMHIENCSDKIIGSKLCSTMPDITLALMFFMDLFLYFLDTYLWYIIWNTIFSVARSFYLGISIWSPWRNIFSQLPKRIFVKLLATSDIQIKYKPKVLVSQIWNAIVITMYREHLITVDHVQRMLYQQETNPEDGRRTLKPPTFFVSQEDTAFKTEYYPQHSEAERRFHFFAQSLTTPMPQSRPVECMPTFTVLTPHYGEKILLSLREIIREEDQNTRVTLLEYLKQLHPVEWENFVKDTKIMADEAGVNENDPSASVLSDMTEKDSDKSKIDDLPFYCIGFKSAKPEYTLRTRIWASLRAQTLYRTVSGFMNYRKAIKLLYRVENPDTVHSYHNDSDKLERDLDNLSHRKFRFLVAMQRYAKFSREEAEDAELLFKAYPNLQVAYVEEVPPEKEGDEVTFYSALVDGQCEVMENGKRKPKYRVRLPGTPILGDGKSDNQNHALIFYRGEFLQLIDANQDNYLEECLKIRNILGEFEHLGTSNVSPYSGSAKEKGGAPVAIVGAREYIFSENIGVLGDVAAGKEQTFGTLTQRIMAKIGGKLHYGHPDFLNAIFMTTRGGVSKAQKGLHLNEDIYAGMNAFTRGGRIKHTEYFQCGKGRDLGFGSILNFTTKIGTGMGEQMLSREYYYIGTQLPLDRFLTFYYAHPGFHINNIFIMLSVQMFMLVLLFIGAMGATLTICEFDAGAPEDAPLTPEGCYNLVPIFEWVKRCILSIFVVFFVSFLPLFLQELTERGFWRSITRLGRHFMSLSPLFEIFVTQIYMNSVLQNLVYGGAQYIATGRGFATSRQPFSLLYSRFSNSSIYSGARCFLIMTFASMAVWIPHLVYFWFTVIALLISPFIFNPNQFALVDFLLDYREFMRWMSRGNSKTHKNSWINYCRMSRSRITGYKRRHKKQNGNVATIGDLPRARIGTIFFSEIILPFLYAVLCLIPYLFVKSFDPEDSNQPNVRQSGLLRIGVLSLAPVLMNAGALMMFFFVSLFLGSVLSLCCAKFGSVIAAIAHAWAVFSLVIMFEALMLLEQWHIPTVVLGVVAMIALQRFVLRVLTVLFLTREFKHDEANRGWWTGKWYGRGLGWHAISQPLREYLCKIVEMSEFAADFVLGHIILFVLSIFCLIPYIDTAHSLMLFWLRPSKQIRPPIWTFKQRRQRRRIAISYGLLFFAMFILFAGLIAGPLVVGPSLKLINPRKLPI</sequence>
<evidence type="ECO:0000256" key="5">
    <source>
        <dbReference type="ARBA" id="ARBA00022679"/>
    </source>
</evidence>
<evidence type="ECO:0000256" key="6">
    <source>
        <dbReference type="ARBA" id="ARBA00022692"/>
    </source>
</evidence>
<feature type="compositionally biased region" description="Polar residues" evidence="10">
    <location>
        <begin position="158"/>
        <end position="170"/>
    </location>
</feature>
<protein>
    <recommendedName>
        <fullName evidence="3">1,3-beta-glucan synthase</fullName>
        <ecNumber evidence="3">2.4.1.34</ecNumber>
    </recommendedName>
</protein>
<comment type="subcellular location">
    <subcellularLocation>
        <location evidence="1">Membrane</location>
        <topology evidence="1">Multi-pass membrane protein</topology>
    </subcellularLocation>
</comment>
<evidence type="ECO:0000256" key="10">
    <source>
        <dbReference type="SAM" id="MobiDB-lite"/>
    </source>
</evidence>
<keyword evidence="8 11" id="KW-0472">Membrane</keyword>
<evidence type="ECO:0000259" key="12">
    <source>
        <dbReference type="SMART" id="SM01205"/>
    </source>
</evidence>
<evidence type="ECO:0000313" key="14">
    <source>
        <dbReference type="Proteomes" id="UP000027586"/>
    </source>
</evidence>
<keyword evidence="4" id="KW-0328">Glycosyltransferase</keyword>
<dbReference type="InterPro" id="IPR003440">
    <property type="entry name" value="Glyco_trans_48_dom"/>
</dbReference>
<dbReference type="GO" id="GO:0000148">
    <property type="term" value="C:1,3-beta-D-glucan synthase complex"/>
    <property type="evidence" value="ECO:0007669"/>
    <property type="project" value="InterPro"/>
</dbReference>
<gene>
    <name evidence="13" type="ORF">LCOR_01070.1</name>
</gene>
<feature type="transmembrane region" description="Helical" evidence="11">
    <location>
        <begin position="1552"/>
        <end position="1578"/>
    </location>
</feature>
<proteinExistence type="inferred from homology"/>
<dbReference type="OrthoDB" id="1880850at2759"/>
<keyword evidence="7 11" id="KW-1133">Transmembrane helix</keyword>
<comment type="caution">
    <text evidence="13">The sequence shown here is derived from an EMBL/GenBank/DDBJ whole genome shotgun (WGS) entry which is preliminary data.</text>
</comment>
<dbReference type="Pfam" id="PF23605">
    <property type="entry name" value="FKS1_dom2"/>
    <property type="match status" value="1"/>
</dbReference>
<dbReference type="VEuPathDB" id="FungiDB:LCOR_01070.1"/>
<dbReference type="GO" id="GO:0051278">
    <property type="term" value="P:fungal-type cell wall polysaccharide biosynthetic process"/>
    <property type="evidence" value="ECO:0007669"/>
    <property type="project" value="TreeGrafter"/>
</dbReference>
<comment type="similarity">
    <text evidence="2">Belongs to the glycosyltransferase 48 family.</text>
</comment>
<feature type="transmembrane region" description="Helical" evidence="11">
    <location>
        <begin position="570"/>
        <end position="591"/>
    </location>
</feature>
<dbReference type="Pfam" id="PF02364">
    <property type="entry name" value="Glucan_synthase"/>
    <property type="match status" value="1"/>
</dbReference>
<dbReference type="InterPro" id="IPR026899">
    <property type="entry name" value="FKS1-like_dom1"/>
</dbReference>
<dbReference type="EMBL" id="CBTN010000003">
    <property type="protein sequence ID" value="CDH49323.1"/>
    <property type="molecule type" value="Genomic_DNA"/>
</dbReference>
<feature type="region of interest" description="Disordered" evidence="10">
    <location>
        <begin position="224"/>
        <end position="244"/>
    </location>
</feature>
<evidence type="ECO:0000313" key="13">
    <source>
        <dbReference type="EMBL" id="CDH49323.1"/>
    </source>
</evidence>
<dbReference type="GO" id="GO:0003843">
    <property type="term" value="F:1,3-beta-D-glucan synthase activity"/>
    <property type="evidence" value="ECO:0007669"/>
    <property type="project" value="UniProtKB-EC"/>
</dbReference>
<feature type="transmembrane region" description="Helical" evidence="11">
    <location>
        <begin position="1638"/>
        <end position="1659"/>
    </location>
</feature>
<dbReference type="InterPro" id="IPR056261">
    <property type="entry name" value="FKS1-like_dom2"/>
</dbReference>
<evidence type="ECO:0000256" key="3">
    <source>
        <dbReference type="ARBA" id="ARBA00012589"/>
    </source>
</evidence>
<feature type="transmembrane region" description="Helical" evidence="11">
    <location>
        <begin position="1876"/>
        <end position="1900"/>
    </location>
</feature>
<feature type="transmembrane region" description="Helical" evidence="11">
    <location>
        <begin position="1819"/>
        <end position="1842"/>
    </location>
</feature>
<feature type="transmembrane region" description="Helical" evidence="11">
    <location>
        <begin position="1379"/>
        <end position="1404"/>
    </location>
</feature>
<reference evidence="13" key="1">
    <citation type="submission" date="2013-08" db="EMBL/GenBank/DDBJ databases">
        <title>Gene expansion shapes genome architecture in the human pathogen Lichtheimia corymbifera: an evolutionary genomics analysis in the ancient terrestrial Mucorales (Mucoromycotina).</title>
        <authorList>
            <person name="Schwartze V.U."/>
            <person name="Winter S."/>
            <person name="Shelest E."/>
            <person name="Marcet-Houben M."/>
            <person name="Horn F."/>
            <person name="Wehner S."/>
            <person name="Hoffmann K."/>
            <person name="Riege K."/>
            <person name="Sammeth M."/>
            <person name="Nowrousian M."/>
            <person name="Valiante V."/>
            <person name="Linde J."/>
            <person name="Jacobsen I.D."/>
            <person name="Marz M."/>
            <person name="Brakhage A.A."/>
            <person name="Gabaldon T."/>
            <person name="Bocker S."/>
            <person name="Voigt K."/>
        </authorList>
    </citation>
    <scope>NUCLEOTIDE SEQUENCE [LARGE SCALE GENOMIC DNA]</scope>
    <source>
        <strain evidence="13">FSU 9682</strain>
    </source>
</reference>
<dbReference type="EC" id="2.4.1.34" evidence="3"/>
<evidence type="ECO:0000256" key="2">
    <source>
        <dbReference type="ARBA" id="ARBA00009040"/>
    </source>
</evidence>
<keyword evidence="5" id="KW-0808">Transferase</keyword>
<feature type="compositionally biased region" description="Polar residues" evidence="10">
    <location>
        <begin position="11"/>
        <end position="33"/>
    </location>
</feature>
<feature type="transmembrane region" description="Helical" evidence="11">
    <location>
        <begin position="637"/>
        <end position="658"/>
    </location>
</feature>
<feature type="transmembrane region" description="Helical" evidence="11">
    <location>
        <begin position="611"/>
        <end position="630"/>
    </location>
</feature>
<dbReference type="Pfam" id="PF14288">
    <property type="entry name" value="FKS1_dom1"/>
    <property type="match status" value="1"/>
</dbReference>
<accession>A0A068RGL8</accession>